<reference evidence="1" key="1">
    <citation type="submission" date="2021-04" db="EMBL/GenBank/DDBJ databases">
        <title>Genome based classification of Actinospica acidithermotolerans sp. nov., an actinobacterium isolated from an Indonesian hot spring.</title>
        <authorList>
            <person name="Kusuma A.B."/>
            <person name="Putra K.E."/>
            <person name="Nafisah S."/>
            <person name="Loh J."/>
            <person name="Nouioui I."/>
            <person name="Goodfellow M."/>
        </authorList>
    </citation>
    <scope>NUCLEOTIDE SEQUENCE</scope>
    <source>
        <strain evidence="1">CSCA 57</strain>
    </source>
</reference>
<proteinExistence type="predicted"/>
<dbReference type="Proteomes" id="UP000675781">
    <property type="component" value="Unassembled WGS sequence"/>
</dbReference>
<sequence length="117" mass="12550">MSSGQDSSPLVRPYAMTGGRTRARYQLAIEALVTTTPQGRNAGYGLMPEHQRICELCIEIKSLAEIAALMRMPLGVARVMVGDMAESGLIAVQQPGSAEGKPDLALLERVLLGLRNL</sequence>
<keyword evidence="2" id="KW-1185">Reference proteome</keyword>
<evidence type="ECO:0000313" key="1">
    <source>
        <dbReference type="EMBL" id="MBR7834789.1"/>
    </source>
</evidence>
<accession>A0A941ETH7</accession>
<dbReference type="Pfam" id="PF05331">
    <property type="entry name" value="DUF742"/>
    <property type="match status" value="1"/>
</dbReference>
<gene>
    <name evidence="1" type="ORF">KDL01_16050</name>
</gene>
<dbReference type="AlphaFoldDB" id="A0A941ETH7"/>
<dbReference type="RefSeq" id="WP_212529305.1">
    <property type="nucleotide sequence ID" value="NZ_JAGSOG010000070.1"/>
</dbReference>
<name>A0A941ETH7_9ACTN</name>
<dbReference type="EMBL" id="JAGSOG010000070">
    <property type="protein sequence ID" value="MBR7834789.1"/>
    <property type="molecule type" value="Genomic_DNA"/>
</dbReference>
<evidence type="ECO:0000313" key="2">
    <source>
        <dbReference type="Proteomes" id="UP000675781"/>
    </source>
</evidence>
<organism evidence="1 2">
    <name type="scientific">Actinospica durhamensis</name>
    <dbReference type="NCBI Taxonomy" id="1508375"/>
    <lineage>
        <taxon>Bacteria</taxon>
        <taxon>Bacillati</taxon>
        <taxon>Actinomycetota</taxon>
        <taxon>Actinomycetes</taxon>
        <taxon>Catenulisporales</taxon>
        <taxon>Actinospicaceae</taxon>
        <taxon>Actinospica</taxon>
    </lineage>
</organism>
<dbReference type="PANTHER" id="PTHR36221:SF1">
    <property type="entry name" value="DUF742 DOMAIN-CONTAINING PROTEIN"/>
    <property type="match status" value="1"/>
</dbReference>
<dbReference type="InterPro" id="IPR007995">
    <property type="entry name" value="DUF742"/>
</dbReference>
<comment type="caution">
    <text evidence="1">The sequence shown here is derived from an EMBL/GenBank/DDBJ whole genome shotgun (WGS) entry which is preliminary data.</text>
</comment>
<protein>
    <submittedName>
        <fullName evidence="1">DUF742 domain-containing protein</fullName>
    </submittedName>
</protein>
<dbReference type="PANTHER" id="PTHR36221">
    <property type="entry name" value="DUF742 DOMAIN-CONTAINING PROTEIN"/>
    <property type="match status" value="1"/>
</dbReference>